<dbReference type="InterPro" id="IPR029058">
    <property type="entry name" value="AB_hydrolase_fold"/>
</dbReference>
<keyword evidence="3" id="KW-1185">Reference proteome</keyword>
<dbReference type="PANTHER" id="PTHR43194">
    <property type="entry name" value="HYDROLASE ALPHA/BETA FOLD FAMILY"/>
    <property type="match status" value="1"/>
</dbReference>
<gene>
    <name evidence="2" type="ordered locus">A2cp1_0376</name>
</gene>
<feature type="domain" description="AB hydrolase-1" evidence="1">
    <location>
        <begin position="4"/>
        <end position="124"/>
    </location>
</feature>
<dbReference type="RefSeq" id="WP_012631787.1">
    <property type="nucleotide sequence ID" value="NC_011891.1"/>
</dbReference>
<dbReference type="HOGENOM" id="CLU_114833_0_0_7"/>
<dbReference type="Proteomes" id="UP000007089">
    <property type="component" value="Chromosome"/>
</dbReference>
<dbReference type="InterPro" id="IPR050228">
    <property type="entry name" value="Carboxylesterase_BioH"/>
</dbReference>
<name>B8JA30_ANAD2</name>
<dbReference type="AlphaFoldDB" id="B8JA30"/>
<reference evidence="2" key="1">
    <citation type="submission" date="2009-01" db="EMBL/GenBank/DDBJ databases">
        <title>Complete sequence of Anaeromyxobacter dehalogenans 2CP-1.</title>
        <authorList>
            <consortium name="US DOE Joint Genome Institute"/>
            <person name="Lucas S."/>
            <person name="Copeland A."/>
            <person name="Lapidus A."/>
            <person name="Glavina del Rio T."/>
            <person name="Dalin E."/>
            <person name="Tice H."/>
            <person name="Bruce D."/>
            <person name="Goodwin L."/>
            <person name="Pitluck S."/>
            <person name="Saunders E."/>
            <person name="Brettin T."/>
            <person name="Detter J.C."/>
            <person name="Han C."/>
            <person name="Larimer F."/>
            <person name="Land M."/>
            <person name="Hauser L."/>
            <person name="Kyrpides N."/>
            <person name="Ovchinnikova G."/>
            <person name="Beliaev A.S."/>
            <person name="Richardson P."/>
        </authorList>
    </citation>
    <scope>NUCLEOTIDE SEQUENCE</scope>
    <source>
        <strain evidence="2">2CP-1</strain>
    </source>
</reference>
<keyword evidence="2" id="KW-0378">Hydrolase</keyword>
<dbReference type="InterPro" id="IPR000073">
    <property type="entry name" value="AB_hydrolase_1"/>
</dbReference>
<dbReference type="Pfam" id="PF00561">
    <property type="entry name" value="Abhydrolase_1"/>
    <property type="match status" value="1"/>
</dbReference>
<organism evidence="2 3">
    <name type="scientific">Anaeromyxobacter dehalogenans (strain ATCC BAA-258 / DSM 21875 / 2CP-1)</name>
    <dbReference type="NCBI Taxonomy" id="455488"/>
    <lineage>
        <taxon>Bacteria</taxon>
        <taxon>Pseudomonadati</taxon>
        <taxon>Myxococcota</taxon>
        <taxon>Myxococcia</taxon>
        <taxon>Myxococcales</taxon>
        <taxon>Cystobacterineae</taxon>
        <taxon>Anaeromyxobacteraceae</taxon>
        <taxon>Anaeromyxobacter</taxon>
    </lineage>
</organism>
<accession>B8JA30</accession>
<protein>
    <submittedName>
        <fullName evidence="2">Alpha/beta hydrolase fold protein</fullName>
    </submittedName>
</protein>
<dbReference type="EMBL" id="CP001359">
    <property type="protein sequence ID" value="ACL63733.1"/>
    <property type="molecule type" value="Genomic_DNA"/>
</dbReference>
<evidence type="ECO:0000259" key="1">
    <source>
        <dbReference type="Pfam" id="PF00561"/>
    </source>
</evidence>
<dbReference type="KEGG" id="acp:A2cp1_0376"/>
<dbReference type="ESTHER" id="anade-q2imt8">
    <property type="family name" value="6_AlphaBeta_hydrolase"/>
</dbReference>
<sequence>MTSLVFLPGAGGRGAFWAPVADRLADLGPSVRLDYPGFGGCPPDPAIRSSGDLFAWVLARLPAGRSHVVAQSMGGALAVRLALEHPERVERLVLVATSGGVDLRGTGAADWRPEYLASLPGVPRWFVDDRTDHTARLGELAAPTLLLWSDADPVSPLAVGRLLEARIPGAALEVFAGGTHAFANERPDEVAAAIRAPLTGAPPARGR</sequence>
<proteinExistence type="predicted"/>
<dbReference type="GO" id="GO:0016787">
    <property type="term" value="F:hydrolase activity"/>
    <property type="evidence" value="ECO:0007669"/>
    <property type="project" value="UniProtKB-KW"/>
</dbReference>
<dbReference type="PRINTS" id="PR00111">
    <property type="entry name" value="ABHYDROLASE"/>
</dbReference>
<evidence type="ECO:0000313" key="3">
    <source>
        <dbReference type="Proteomes" id="UP000007089"/>
    </source>
</evidence>
<dbReference type="SUPFAM" id="SSF53474">
    <property type="entry name" value="alpha/beta-Hydrolases"/>
    <property type="match status" value="1"/>
</dbReference>
<evidence type="ECO:0000313" key="2">
    <source>
        <dbReference type="EMBL" id="ACL63733.1"/>
    </source>
</evidence>
<dbReference type="PANTHER" id="PTHR43194:SF5">
    <property type="entry name" value="PIMELOYL-[ACYL-CARRIER PROTEIN] METHYL ESTER ESTERASE"/>
    <property type="match status" value="1"/>
</dbReference>
<dbReference type="Gene3D" id="3.40.50.1820">
    <property type="entry name" value="alpha/beta hydrolase"/>
    <property type="match status" value="1"/>
</dbReference>